<sequence>MAEQVTKDACLHVEDGQIPNNKVEEAPFVPDPEAERQLVRKLDRTILPWIMLLYLLSYIDRSNMGNARNIGLEEDIGLSSMQYQLASASFYIGTVIFGTIGGLMLKVIKPSTWLGICAIGWGAVSTLQAACTNPAGLTAVRFFLGVFEASFAPGCALYLSFWYLKSELSLRIAAYAGMSALSGVISGILAYAMGLAKNMAISSWQALFLVEGLPTILVGVLTLWILPGRPESERSHWFTEEEQEIILSRRNRFTRNADTGINMAQVKAALLDYRLYIFCVIYSGLSLSLAVAARVSPNHSYICLLITAALSDRFRVRGIPIMIGGLLAGTGYICLGVLRNDTARYVTCFLAVTGTYMAFPIVLTWITSTFAGDTKAGVGIGIVIAVTHAVGVAASNIYPKSDAPYYLVGNSVSSALTFATAGGALVMSILLLRENRRKDRRFGRPEVGVPVDMGGNADKAPDYRYEI</sequence>
<name>A0ACC1SDP6_9HYPO</name>
<organism evidence="1 2">
    <name type="scientific">Fusarium decemcellulare</name>
    <dbReference type="NCBI Taxonomy" id="57161"/>
    <lineage>
        <taxon>Eukaryota</taxon>
        <taxon>Fungi</taxon>
        <taxon>Dikarya</taxon>
        <taxon>Ascomycota</taxon>
        <taxon>Pezizomycotina</taxon>
        <taxon>Sordariomycetes</taxon>
        <taxon>Hypocreomycetidae</taxon>
        <taxon>Hypocreales</taxon>
        <taxon>Nectriaceae</taxon>
        <taxon>Fusarium</taxon>
        <taxon>Fusarium decemcellulare species complex</taxon>
    </lineage>
</organism>
<comment type="caution">
    <text evidence="1">The sequence shown here is derived from an EMBL/GenBank/DDBJ whole genome shotgun (WGS) entry which is preliminary data.</text>
</comment>
<evidence type="ECO:0000313" key="1">
    <source>
        <dbReference type="EMBL" id="KAJ3537536.1"/>
    </source>
</evidence>
<accession>A0ACC1SDP6</accession>
<protein>
    <submittedName>
        <fullName evidence="1">Uncharacterized protein</fullName>
    </submittedName>
</protein>
<keyword evidence="2" id="KW-1185">Reference proteome</keyword>
<dbReference type="Proteomes" id="UP001148629">
    <property type="component" value="Unassembled WGS sequence"/>
</dbReference>
<gene>
    <name evidence="1" type="ORF">NM208_g6273</name>
</gene>
<reference evidence="1" key="1">
    <citation type="submission" date="2022-08" db="EMBL/GenBank/DDBJ databases">
        <title>Genome Sequence of Fusarium decemcellulare.</title>
        <authorList>
            <person name="Buettner E."/>
        </authorList>
    </citation>
    <scope>NUCLEOTIDE SEQUENCE</scope>
    <source>
        <strain evidence="1">Babe19</strain>
    </source>
</reference>
<dbReference type="EMBL" id="JANRMS010000573">
    <property type="protein sequence ID" value="KAJ3537536.1"/>
    <property type="molecule type" value="Genomic_DNA"/>
</dbReference>
<proteinExistence type="predicted"/>
<evidence type="ECO:0000313" key="2">
    <source>
        <dbReference type="Proteomes" id="UP001148629"/>
    </source>
</evidence>